<dbReference type="AlphaFoldDB" id="A0A4Y2VWQ1"/>
<protein>
    <recommendedName>
        <fullName evidence="4">C2H2-type domain-containing protein</fullName>
    </recommendedName>
</protein>
<keyword evidence="3" id="KW-1185">Reference proteome</keyword>
<sequence length="314" mass="34769">MIVFRCPRCSKVSISTEGHRCLHCGNEETRVTSIPENQTEARSTSTNDNDVFMHMQNKSAGTDFSVLSQVSEKCNAAKLHESDRKDKDTKALNANRSQISSPHGEPVIPTAQNSILKEMLISPGPTACSNTFHSVDDGRYYPSTKSGPSVPTKKLQHISEKSSRHKSKNNLKEKKTFKHNKKTRSIQNENAIRKLNLGRSRSFSPEISVLDSFAKDGISVNQLQGNQGNTNSDKLSGERSNPTINNGFQDDLKNTNAFSQNSACSPQEVSRKGCSKNDLSKKLPIKSIKTPILKKLFLCNKCGKTFTDEPKLKV</sequence>
<feature type="compositionally biased region" description="Polar residues" evidence="1">
    <location>
        <begin position="221"/>
        <end position="268"/>
    </location>
</feature>
<comment type="caution">
    <text evidence="2">The sequence shown here is derived from an EMBL/GenBank/DDBJ whole genome shotgun (WGS) entry which is preliminary data.</text>
</comment>
<feature type="region of interest" description="Disordered" evidence="1">
    <location>
        <begin position="221"/>
        <end position="276"/>
    </location>
</feature>
<gene>
    <name evidence="2" type="ORF">AVEN_61294_1</name>
</gene>
<dbReference type="Proteomes" id="UP000499080">
    <property type="component" value="Unassembled WGS sequence"/>
</dbReference>
<accession>A0A4Y2VWQ1</accession>
<evidence type="ECO:0000313" key="3">
    <source>
        <dbReference type="Proteomes" id="UP000499080"/>
    </source>
</evidence>
<evidence type="ECO:0000256" key="1">
    <source>
        <dbReference type="SAM" id="MobiDB-lite"/>
    </source>
</evidence>
<feature type="region of interest" description="Disordered" evidence="1">
    <location>
        <begin position="139"/>
        <end position="192"/>
    </location>
</feature>
<evidence type="ECO:0008006" key="4">
    <source>
        <dbReference type="Google" id="ProtNLM"/>
    </source>
</evidence>
<proteinExistence type="predicted"/>
<evidence type="ECO:0000313" key="2">
    <source>
        <dbReference type="EMBL" id="GBO28788.1"/>
    </source>
</evidence>
<feature type="non-terminal residue" evidence="2">
    <location>
        <position position="314"/>
    </location>
</feature>
<feature type="compositionally biased region" description="Basic residues" evidence="1">
    <location>
        <begin position="163"/>
        <end position="184"/>
    </location>
</feature>
<reference evidence="2 3" key="1">
    <citation type="journal article" date="2019" name="Sci. Rep.">
        <title>Orb-weaving spider Araneus ventricosus genome elucidates the spidroin gene catalogue.</title>
        <authorList>
            <person name="Kono N."/>
            <person name="Nakamura H."/>
            <person name="Ohtoshi R."/>
            <person name="Moran D.A.P."/>
            <person name="Shinohara A."/>
            <person name="Yoshida Y."/>
            <person name="Fujiwara M."/>
            <person name="Mori M."/>
            <person name="Tomita M."/>
            <person name="Arakawa K."/>
        </authorList>
    </citation>
    <scope>NUCLEOTIDE SEQUENCE [LARGE SCALE GENOMIC DNA]</scope>
</reference>
<organism evidence="2 3">
    <name type="scientific">Araneus ventricosus</name>
    <name type="common">Orbweaver spider</name>
    <name type="synonym">Epeira ventricosa</name>
    <dbReference type="NCBI Taxonomy" id="182803"/>
    <lineage>
        <taxon>Eukaryota</taxon>
        <taxon>Metazoa</taxon>
        <taxon>Ecdysozoa</taxon>
        <taxon>Arthropoda</taxon>
        <taxon>Chelicerata</taxon>
        <taxon>Arachnida</taxon>
        <taxon>Araneae</taxon>
        <taxon>Araneomorphae</taxon>
        <taxon>Entelegynae</taxon>
        <taxon>Araneoidea</taxon>
        <taxon>Araneidae</taxon>
        <taxon>Araneus</taxon>
    </lineage>
</organism>
<dbReference type="EMBL" id="BGPR01051877">
    <property type="protein sequence ID" value="GBO28788.1"/>
    <property type="molecule type" value="Genomic_DNA"/>
</dbReference>
<name>A0A4Y2VWQ1_ARAVE</name>